<dbReference type="RefSeq" id="WP_183595607.1">
    <property type="nucleotide sequence ID" value="NZ_JACHWR010000015.1"/>
</dbReference>
<sequence>MGTQIMLSLNDINIDYGKNRYWKSHYWLFPPGSEANVPTEYVSGVRLQPGYEASLADVRFRLCHLGYSYAETRAKFETYVHRWQRTDDDLQITYDEFHDTMTGIEFATLTSDDLKSYIWDFRDFVIDRLATTQRDKYVLEDFIYGLDFSTTLRTLCDRQDNLQLPVRWQTQDLIDSGWVTLEDLKDIDRQTYINNHTLLCGRIQDHVGIDGLKAFDNWLHAQGLPKATPYTRSYSGGSPTQETLTLPVAVRHKIHHPENTHNTLPDEELRESTELLLGIVKQLPPPGLGLA</sequence>
<dbReference type="Pfam" id="PF18871">
    <property type="entry name" value="HEPN_Toprim_N"/>
    <property type="match status" value="1"/>
</dbReference>
<reference evidence="2 3" key="1">
    <citation type="submission" date="2020-08" db="EMBL/GenBank/DDBJ databases">
        <title>Sequencing the genomes of 1000 actinobacteria strains.</title>
        <authorList>
            <person name="Klenk H.-P."/>
        </authorList>
    </citation>
    <scope>NUCLEOTIDE SEQUENCE [LARGE SCALE GENOMIC DNA]</scope>
    <source>
        <strain evidence="2 3">DSM 105498</strain>
    </source>
</reference>
<feature type="domain" description="HEPN/Toprim N-terminal" evidence="1">
    <location>
        <begin position="1"/>
        <end position="104"/>
    </location>
</feature>
<dbReference type="EMBL" id="JACHWR010000015">
    <property type="protein sequence ID" value="MBB3045641.1"/>
    <property type="molecule type" value="Genomic_DNA"/>
</dbReference>
<comment type="caution">
    <text evidence="2">The sequence shown here is derived from an EMBL/GenBank/DDBJ whole genome shotgun (WGS) entry which is preliminary data.</text>
</comment>
<evidence type="ECO:0000313" key="2">
    <source>
        <dbReference type="EMBL" id="MBB3045641.1"/>
    </source>
</evidence>
<dbReference type="Proteomes" id="UP000589626">
    <property type="component" value="Unassembled WGS sequence"/>
</dbReference>
<name>A0A7W4W1A8_9ACTN</name>
<keyword evidence="3" id="KW-1185">Reference proteome</keyword>
<dbReference type="AlphaFoldDB" id="A0A7W4W1A8"/>
<protein>
    <recommendedName>
        <fullName evidence="1">HEPN/Toprim N-terminal domain-containing protein</fullName>
    </recommendedName>
</protein>
<evidence type="ECO:0000259" key="1">
    <source>
        <dbReference type="Pfam" id="PF18871"/>
    </source>
</evidence>
<accession>A0A7W4W1A8</accession>
<proteinExistence type="predicted"/>
<evidence type="ECO:0000313" key="3">
    <source>
        <dbReference type="Proteomes" id="UP000589626"/>
    </source>
</evidence>
<dbReference type="InterPro" id="IPR041487">
    <property type="entry name" value="HEPN/Toprim-NTD1"/>
</dbReference>
<organism evidence="2 3">
    <name type="scientific">Nocardioides soli</name>
    <dbReference type="NCBI Taxonomy" id="1036020"/>
    <lineage>
        <taxon>Bacteria</taxon>
        <taxon>Bacillati</taxon>
        <taxon>Actinomycetota</taxon>
        <taxon>Actinomycetes</taxon>
        <taxon>Propionibacteriales</taxon>
        <taxon>Nocardioidaceae</taxon>
        <taxon>Nocardioides</taxon>
    </lineage>
</organism>
<gene>
    <name evidence="2" type="ORF">FHU40_005501</name>
</gene>